<evidence type="ECO:0000256" key="7">
    <source>
        <dbReference type="ARBA" id="ARBA00022989"/>
    </source>
</evidence>
<sequence>MESLDKRKRAVEDVQIGIYGMRVEGSEGSASFGEDGIVELLAHSTCNIRLFGKGLSQNLQVAFTTTETDDGFCEFPSSEIFRVVEGSKTNYSVVVKIRVPSRPANNAPYYLCIKTGSPTNSSTGSQKKLWHHQGSDEWLQFRVYERLLPVWMTIVILISLLFFSALFSGLTLGLMSMDKTDLKILCTTGTELERQYASAIMPVRSHGSLLLCSLLLGNVLVNSVLTILMDDLTSGLIAVVFSTLAIVIFGEIMPQAICSRHGLAIGAKTIYITKFVILLTCVVAFPISKILDYMLGEEIGNVYNRERLKELVKTGTDIEKDEVNIISGALELRKKNVAEVMTKLEDVYMLDYNAILDFETVSDIMKSGFSRIPVYEGRRSNIVAMLFIKDLAFIDPDDNTPLKQLCDFYQNQCYFVFEDLTLDVLFKHFKEGNKGHMAFVTRVNAEGEGDPFYEVIGLVTLEDVIEELIQAEIIDETDVFTDNKSKRKREKKHMKQDFTTFCERRENQKIHISPQLTLATFQYLSTMDAFKPDVISETILKRLLKQDVMYHIKVKNREKGKTDPSTIIYQQGKPVDYFVLILEGRVEVTIGREEMKFESGPFTYFGTQALTQNYGVGGDSPTAVIPTSNTGSLQSVNLDNASRQTFVADYTVRAITEVFYIKIKRSLYLAAKRATLMENSQKTDDHFDDEVDKLLHSLDEDDKSQGQTSQDSPILNNRNHTHGSTDKESLQRCNSSLTESPKSPAGNPGIRPDSPHEPNGTPVRTPLSPVKNKLEDNALMKMFSEKQQQQQQQNQQQQQQQHVEGEGKEKKNQGDDPSLEERTNLLRPQSDEIS</sequence>
<dbReference type="RefSeq" id="XP_002431132.1">
    <property type="nucleotide sequence ID" value="XM_002431087.1"/>
</dbReference>
<dbReference type="InterPro" id="IPR000595">
    <property type="entry name" value="cNMP-bd_dom"/>
</dbReference>
<keyword evidence="9 11" id="KW-0129">CBS domain</keyword>
<feature type="transmembrane region" description="Helical" evidence="14">
    <location>
        <begin position="209"/>
        <end position="229"/>
    </location>
</feature>
<dbReference type="PANTHER" id="PTHR12064:SF94">
    <property type="entry name" value="UNEXTENDED PROTEIN"/>
    <property type="match status" value="1"/>
</dbReference>
<evidence type="ECO:0000256" key="11">
    <source>
        <dbReference type="PROSITE-ProRule" id="PRU00703"/>
    </source>
</evidence>
<dbReference type="CTD" id="8233116"/>
<proteinExistence type="inferred from homology"/>
<evidence type="ECO:0000256" key="9">
    <source>
        <dbReference type="ARBA" id="ARBA00023122"/>
    </source>
</evidence>
<feature type="compositionally biased region" description="Low complexity" evidence="13">
    <location>
        <begin position="787"/>
        <end position="801"/>
    </location>
</feature>
<dbReference type="GO" id="GO:0005886">
    <property type="term" value="C:plasma membrane"/>
    <property type="evidence" value="ECO:0007669"/>
    <property type="project" value="UniProtKB-SubCell"/>
</dbReference>
<evidence type="ECO:0000256" key="6">
    <source>
        <dbReference type="ARBA" id="ARBA00022737"/>
    </source>
</evidence>
<evidence type="ECO:0000256" key="13">
    <source>
        <dbReference type="SAM" id="MobiDB-lite"/>
    </source>
</evidence>
<dbReference type="Gene3D" id="2.60.120.10">
    <property type="entry name" value="Jelly Rolls"/>
    <property type="match status" value="1"/>
</dbReference>
<dbReference type="FunFam" id="3.10.580.10:FF:000001">
    <property type="entry name" value="Putative metal transporter CNNM3 isoform 2"/>
    <property type="match status" value="1"/>
</dbReference>
<dbReference type="GO" id="GO:0006811">
    <property type="term" value="P:monoatomic ion transport"/>
    <property type="evidence" value="ECO:0007669"/>
    <property type="project" value="UniProtKB-KW"/>
</dbReference>
<keyword evidence="3" id="KW-0813">Transport</keyword>
<evidence type="ECO:0000256" key="8">
    <source>
        <dbReference type="ARBA" id="ARBA00023065"/>
    </source>
</evidence>
<reference evidence="18" key="1">
    <citation type="submission" date="2007-04" db="EMBL/GenBank/DDBJ databases">
        <title>Annotation of Pediculus humanus corporis strain USDA.</title>
        <authorList>
            <person name="Kirkness E."/>
            <person name="Hannick L."/>
            <person name="Hass B."/>
            <person name="Bruggner R."/>
            <person name="Lawson D."/>
            <person name="Bidwell S."/>
            <person name="Joardar V."/>
            <person name="Caler E."/>
            <person name="Walenz B."/>
            <person name="Inman J."/>
            <person name="Schobel S."/>
            <person name="Galinsky K."/>
            <person name="Amedeo P."/>
            <person name="Strausberg R."/>
        </authorList>
    </citation>
    <scope>NUCLEOTIDE SEQUENCE</scope>
    <source>
        <strain evidence="18">USDA</strain>
    </source>
</reference>
<dbReference type="eggNOG" id="KOG2118">
    <property type="taxonomic scope" value="Eukaryota"/>
</dbReference>
<dbReference type="EMBL" id="AAZO01006245">
    <property type="status" value="NOT_ANNOTATED_CDS"/>
    <property type="molecule type" value="Genomic_DNA"/>
</dbReference>
<dbReference type="STRING" id="121224.E0VYD8"/>
<dbReference type="InterPro" id="IPR044751">
    <property type="entry name" value="Ion_transp-like_CBS"/>
</dbReference>
<keyword evidence="7 12" id="KW-1133">Transmembrane helix</keyword>
<feature type="compositionally biased region" description="Polar residues" evidence="13">
    <location>
        <begin position="705"/>
        <end position="718"/>
    </location>
</feature>
<dbReference type="GO" id="GO:0010960">
    <property type="term" value="P:magnesium ion homeostasis"/>
    <property type="evidence" value="ECO:0007669"/>
    <property type="project" value="InterPro"/>
</dbReference>
<dbReference type="Gene3D" id="3.10.580.10">
    <property type="entry name" value="CBS-domain"/>
    <property type="match status" value="1"/>
</dbReference>
<dbReference type="InterPro" id="IPR057492">
    <property type="entry name" value="Ig_CNNM1/2/4_N"/>
</dbReference>
<evidence type="ECO:0000259" key="15">
    <source>
        <dbReference type="PROSITE" id="PS50042"/>
    </source>
</evidence>
<dbReference type="KEGG" id="phu:Phum_PHUM513170"/>
<dbReference type="Pfam" id="PF01595">
    <property type="entry name" value="CNNM"/>
    <property type="match status" value="1"/>
</dbReference>
<keyword evidence="8" id="KW-0406">Ion transport</keyword>
<feature type="domain" description="CNNM transmembrane" evidence="17">
    <location>
        <begin position="146"/>
        <end position="322"/>
    </location>
</feature>
<evidence type="ECO:0000259" key="17">
    <source>
        <dbReference type="PROSITE" id="PS51846"/>
    </source>
</evidence>
<dbReference type="PANTHER" id="PTHR12064">
    <property type="entry name" value="METAL TRANSPORTER CNNM"/>
    <property type="match status" value="1"/>
</dbReference>
<comment type="subcellular location">
    <subcellularLocation>
        <location evidence="1">Cell membrane</location>
        <topology evidence="1">Multi-pass membrane protein</topology>
    </subcellularLocation>
</comment>
<dbReference type="Pfam" id="PF25511">
    <property type="entry name" value="Ig_CNNM4_N"/>
    <property type="match status" value="1"/>
</dbReference>
<dbReference type="InterPro" id="IPR018490">
    <property type="entry name" value="cNMP-bd_dom_sf"/>
</dbReference>
<dbReference type="AlphaFoldDB" id="E0VYD8"/>
<keyword evidence="5 12" id="KW-0812">Transmembrane</keyword>
<dbReference type="Proteomes" id="UP000009046">
    <property type="component" value="Unassembled WGS sequence"/>
</dbReference>
<evidence type="ECO:0000313" key="20">
    <source>
        <dbReference type="Proteomes" id="UP000009046"/>
    </source>
</evidence>
<comment type="similarity">
    <text evidence="2">Belongs to the ACDP family.</text>
</comment>
<evidence type="ECO:0000313" key="19">
    <source>
        <dbReference type="EnsemblMetazoa" id="PHUM513170-PA"/>
    </source>
</evidence>
<dbReference type="EMBL" id="DS235845">
    <property type="protein sequence ID" value="EEB18394.1"/>
    <property type="molecule type" value="Genomic_DNA"/>
</dbReference>
<dbReference type="SUPFAM" id="SSF54631">
    <property type="entry name" value="CBS-domain pair"/>
    <property type="match status" value="1"/>
</dbReference>
<dbReference type="Pfam" id="PF25562">
    <property type="entry name" value="CNBH_CNNM2_C"/>
    <property type="match status" value="1"/>
</dbReference>
<reference evidence="18" key="2">
    <citation type="submission" date="2007-04" db="EMBL/GenBank/DDBJ databases">
        <title>The genome of the human body louse.</title>
        <authorList>
            <consortium name="The Human Body Louse Genome Consortium"/>
            <person name="Kirkness E."/>
            <person name="Walenz B."/>
            <person name="Hass B."/>
            <person name="Bruggner R."/>
            <person name="Strausberg R."/>
        </authorList>
    </citation>
    <scope>NUCLEOTIDE SEQUENCE</scope>
    <source>
        <strain evidence="18">USDA</strain>
    </source>
</reference>
<dbReference type="HOGENOM" id="CLU_011310_1_2_1"/>
<gene>
    <name evidence="19" type="primary">8233116</name>
    <name evidence="18" type="ORF">Phum_PHUM513170</name>
</gene>
<dbReference type="InParanoid" id="E0VYD8"/>
<feature type="region of interest" description="Disordered" evidence="13">
    <location>
        <begin position="698"/>
        <end position="834"/>
    </location>
</feature>
<evidence type="ECO:0000256" key="1">
    <source>
        <dbReference type="ARBA" id="ARBA00004651"/>
    </source>
</evidence>
<keyword evidence="4" id="KW-1003">Cell membrane</keyword>
<feature type="compositionally biased region" description="Polar residues" evidence="13">
    <location>
        <begin position="731"/>
        <end position="741"/>
    </location>
</feature>
<dbReference type="GeneID" id="8233116"/>
<name>E0VYD8_PEDHC</name>
<evidence type="ECO:0000256" key="12">
    <source>
        <dbReference type="PROSITE-ProRule" id="PRU01193"/>
    </source>
</evidence>
<feature type="compositionally biased region" description="Basic and acidic residues" evidence="13">
    <location>
        <begin position="803"/>
        <end position="824"/>
    </location>
</feature>
<dbReference type="FunCoup" id="E0VYD8">
    <property type="interactions" value="56"/>
</dbReference>
<accession>E0VYD8</accession>
<feature type="transmembrane region" description="Helical" evidence="14">
    <location>
        <begin position="235"/>
        <end position="257"/>
    </location>
</feature>
<dbReference type="PROSITE" id="PS50042">
    <property type="entry name" value="CNMP_BINDING_3"/>
    <property type="match status" value="1"/>
</dbReference>
<evidence type="ECO:0000256" key="3">
    <source>
        <dbReference type="ARBA" id="ARBA00022448"/>
    </source>
</evidence>
<dbReference type="InterPro" id="IPR014710">
    <property type="entry name" value="RmlC-like_jellyroll"/>
</dbReference>
<evidence type="ECO:0000256" key="10">
    <source>
        <dbReference type="ARBA" id="ARBA00023136"/>
    </source>
</evidence>
<keyword evidence="10 12" id="KW-0472">Membrane</keyword>
<evidence type="ECO:0008006" key="21">
    <source>
        <dbReference type="Google" id="ProtNLM"/>
    </source>
</evidence>
<evidence type="ECO:0000256" key="5">
    <source>
        <dbReference type="ARBA" id="ARBA00022692"/>
    </source>
</evidence>
<dbReference type="GO" id="GO:0022857">
    <property type="term" value="F:transmembrane transporter activity"/>
    <property type="evidence" value="ECO:0007669"/>
    <property type="project" value="TreeGrafter"/>
</dbReference>
<feature type="transmembrane region" description="Helical" evidence="14">
    <location>
        <begin position="269"/>
        <end position="287"/>
    </location>
</feature>
<dbReference type="CDD" id="cd04590">
    <property type="entry name" value="CBS_pair_CorC_HlyC_assoc"/>
    <property type="match status" value="1"/>
</dbReference>
<evidence type="ECO:0000256" key="4">
    <source>
        <dbReference type="ARBA" id="ARBA00022475"/>
    </source>
</evidence>
<dbReference type="InterPro" id="IPR045095">
    <property type="entry name" value="ACDP"/>
</dbReference>
<dbReference type="EnsemblMetazoa" id="PHUM513170-RA">
    <property type="protein sequence ID" value="PHUM513170-PA"/>
    <property type="gene ID" value="PHUM513170"/>
</dbReference>
<evidence type="ECO:0000313" key="18">
    <source>
        <dbReference type="EMBL" id="EEB18394.1"/>
    </source>
</evidence>
<evidence type="ECO:0000256" key="2">
    <source>
        <dbReference type="ARBA" id="ARBA00010484"/>
    </source>
</evidence>
<dbReference type="VEuPathDB" id="VectorBase:PHUM513170"/>
<keyword evidence="6" id="KW-0677">Repeat</keyword>
<dbReference type="SUPFAM" id="SSF51206">
    <property type="entry name" value="cAMP-binding domain-like"/>
    <property type="match status" value="1"/>
</dbReference>
<feature type="domain" description="Cyclic nucleotide-binding" evidence="15">
    <location>
        <begin position="539"/>
        <end position="646"/>
    </location>
</feature>
<reference evidence="19" key="3">
    <citation type="submission" date="2020-05" db="UniProtKB">
        <authorList>
            <consortium name="EnsemblMetazoa"/>
        </authorList>
    </citation>
    <scope>IDENTIFICATION</scope>
    <source>
        <strain evidence="19">USDA</strain>
    </source>
</reference>
<dbReference type="InterPro" id="IPR002550">
    <property type="entry name" value="CNNM"/>
</dbReference>
<protein>
    <recommendedName>
        <fullName evidence="21">Metal transporter CNNM2</fullName>
    </recommendedName>
</protein>
<feature type="transmembrane region" description="Helical" evidence="14">
    <location>
        <begin position="150"/>
        <end position="175"/>
    </location>
</feature>
<dbReference type="OMA" id="MIQVVEG"/>
<dbReference type="InterPro" id="IPR046342">
    <property type="entry name" value="CBS_dom_sf"/>
</dbReference>
<dbReference type="PROSITE" id="PS51846">
    <property type="entry name" value="CNNM"/>
    <property type="match status" value="1"/>
</dbReference>
<dbReference type="OrthoDB" id="5353557at2759"/>
<feature type="domain" description="CBS" evidence="16">
    <location>
        <begin position="409"/>
        <end position="476"/>
    </location>
</feature>
<organism>
    <name type="scientific">Pediculus humanus subsp. corporis</name>
    <name type="common">Body louse</name>
    <dbReference type="NCBI Taxonomy" id="121224"/>
    <lineage>
        <taxon>Eukaryota</taxon>
        <taxon>Metazoa</taxon>
        <taxon>Ecdysozoa</taxon>
        <taxon>Arthropoda</taxon>
        <taxon>Hexapoda</taxon>
        <taxon>Insecta</taxon>
        <taxon>Pterygota</taxon>
        <taxon>Neoptera</taxon>
        <taxon>Paraneoptera</taxon>
        <taxon>Psocodea</taxon>
        <taxon>Troctomorpha</taxon>
        <taxon>Phthiraptera</taxon>
        <taxon>Anoplura</taxon>
        <taxon>Pediculidae</taxon>
        <taxon>Pediculus</taxon>
    </lineage>
</organism>
<evidence type="ECO:0000259" key="16">
    <source>
        <dbReference type="PROSITE" id="PS51371"/>
    </source>
</evidence>
<keyword evidence="20" id="KW-1185">Reference proteome</keyword>
<evidence type="ECO:0000256" key="14">
    <source>
        <dbReference type="SAM" id="Phobius"/>
    </source>
</evidence>
<dbReference type="InterPro" id="IPR000644">
    <property type="entry name" value="CBS_dom"/>
</dbReference>
<dbReference type="PROSITE" id="PS51371">
    <property type="entry name" value="CBS"/>
    <property type="match status" value="1"/>
</dbReference>